<dbReference type="EMBL" id="CP059378">
    <property type="protein sequence ID" value="QLY82299.1"/>
    <property type="molecule type" value="Genomic_DNA"/>
</dbReference>
<evidence type="ECO:0000313" key="1">
    <source>
        <dbReference type="EMBL" id="QLY82299.1"/>
    </source>
</evidence>
<dbReference type="Proteomes" id="UP000512286">
    <property type="component" value="Chromosome"/>
</dbReference>
<name>A0A7D6ZKB1_9CLOT</name>
<reference evidence="1 2" key="1">
    <citation type="submission" date="2020-07" db="EMBL/GenBank/DDBJ databases">
        <title>Electron transfer.</title>
        <authorList>
            <person name="Huang L."/>
            <person name="Liu X."/>
            <person name="Zhou S."/>
        </authorList>
    </citation>
    <scope>NUCLEOTIDE SEQUENCE [LARGE SCALE GENOMIC DNA]</scope>
    <source>
        <strain evidence="1 2">Lx1</strain>
    </source>
</reference>
<organism evidence="1 2">
    <name type="scientific">Clostridium intestinale</name>
    <dbReference type="NCBI Taxonomy" id="36845"/>
    <lineage>
        <taxon>Bacteria</taxon>
        <taxon>Bacillati</taxon>
        <taxon>Bacillota</taxon>
        <taxon>Clostridia</taxon>
        <taxon>Eubacteriales</taxon>
        <taxon>Clostridiaceae</taxon>
        <taxon>Clostridium</taxon>
    </lineage>
</organism>
<evidence type="ECO:0000313" key="2">
    <source>
        <dbReference type="Proteomes" id="UP000512286"/>
    </source>
</evidence>
<dbReference type="AlphaFoldDB" id="A0A7D6ZKB1"/>
<proteinExistence type="predicted"/>
<accession>A0A7D6ZKB1</accession>
<dbReference type="KEGG" id="cint:HZF06_06715"/>
<protein>
    <submittedName>
        <fullName evidence="1">Uncharacterized protein</fullName>
    </submittedName>
</protein>
<sequence length="122" mass="14176">MLDRVFIKDTIKDWILRINDEEILPENIKALNFGIFEPYGIELIGSSTYDEEDDDWACEEDFIPEERVCNELNISGEYDWETVLNEIQLILKELIDELKDLPLLNVIHITTGFSDGDLVVVK</sequence>
<gene>
    <name evidence="1" type="ORF">HZF06_06715</name>
</gene>